<evidence type="ECO:0000313" key="10">
    <source>
        <dbReference type="Proteomes" id="UP000228921"/>
    </source>
</evidence>
<evidence type="ECO:0000256" key="3">
    <source>
        <dbReference type="ARBA" id="ARBA00022801"/>
    </source>
</evidence>
<feature type="domain" description="HD" evidence="8">
    <location>
        <begin position="340"/>
        <end position="433"/>
    </location>
</feature>
<keyword evidence="5" id="KW-0472">Membrane</keyword>
<dbReference type="SUPFAM" id="SSF54791">
    <property type="entry name" value="Eukaryotic type KH-domain (KH-domain type I)"/>
    <property type="match status" value="1"/>
</dbReference>
<dbReference type="InterPro" id="IPR022711">
    <property type="entry name" value="RNase_Y_N"/>
</dbReference>
<dbReference type="GO" id="GO:0016787">
    <property type="term" value="F:hydrolase activity"/>
    <property type="evidence" value="ECO:0007669"/>
    <property type="project" value="UniProtKB-KW"/>
</dbReference>
<dbReference type="PANTHER" id="PTHR12826">
    <property type="entry name" value="RIBONUCLEASE Y"/>
    <property type="match status" value="1"/>
</dbReference>
<dbReference type="PROSITE" id="PS50084">
    <property type="entry name" value="KH_TYPE_1"/>
    <property type="match status" value="1"/>
</dbReference>
<dbReference type="InterPro" id="IPR036612">
    <property type="entry name" value="KH_dom_type_1_sf"/>
</dbReference>
<dbReference type="HAMAP" id="MF_00335">
    <property type="entry name" value="RNase_Y"/>
    <property type="match status" value="1"/>
</dbReference>
<comment type="function">
    <text evidence="5">Endoribonuclease that initiates mRNA decay.</text>
</comment>
<dbReference type="CDD" id="cd22431">
    <property type="entry name" value="KH-I_RNaseY"/>
    <property type="match status" value="1"/>
</dbReference>
<dbReference type="AlphaFoldDB" id="A0A2M8P0F2"/>
<dbReference type="GO" id="GO:0005886">
    <property type="term" value="C:plasma membrane"/>
    <property type="evidence" value="ECO:0007669"/>
    <property type="project" value="UniProtKB-SubCell"/>
</dbReference>
<dbReference type="SMART" id="SM00322">
    <property type="entry name" value="KH"/>
    <property type="match status" value="1"/>
</dbReference>
<dbReference type="PROSITE" id="PS51831">
    <property type="entry name" value="HD"/>
    <property type="match status" value="1"/>
</dbReference>
<comment type="subcellular location">
    <subcellularLocation>
        <location evidence="5">Cell membrane</location>
        <topology evidence="5">Single-pass membrane protein</topology>
    </subcellularLocation>
</comment>
<dbReference type="GO" id="GO:0004521">
    <property type="term" value="F:RNA endonuclease activity"/>
    <property type="evidence" value="ECO:0007669"/>
    <property type="project" value="UniProtKB-UniRule"/>
</dbReference>
<evidence type="ECO:0000256" key="6">
    <source>
        <dbReference type="NCBIfam" id="TIGR03319"/>
    </source>
</evidence>
<dbReference type="Pfam" id="PF12072">
    <property type="entry name" value="RNase_Y_N"/>
    <property type="match status" value="1"/>
</dbReference>
<dbReference type="InterPro" id="IPR004088">
    <property type="entry name" value="KH_dom_type_1"/>
</dbReference>
<proteinExistence type="inferred from homology"/>
<dbReference type="InterPro" id="IPR004087">
    <property type="entry name" value="KH_dom"/>
</dbReference>
<keyword evidence="3 5" id="KW-0378">Hydrolase</keyword>
<evidence type="ECO:0000256" key="2">
    <source>
        <dbReference type="ARBA" id="ARBA00022759"/>
    </source>
</evidence>
<comment type="similarity">
    <text evidence="5">Belongs to the RNase Y family.</text>
</comment>
<accession>A0A2M8P0F2</accession>
<dbReference type="InterPro" id="IPR017705">
    <property type="entry name" value="Ribonuclease_Y"/>
</dbReference>
<sequence length="524" mass="59442">MDSSSLLVLGILDFLIVSVVTIAAVIIFSNRTRRAIQRELEEYVATRRRLADEEATRLVSEADSRAKEIELRARDEAQQLLNEAEESIKRRRAENDRESERLDRRREELDKRLERLEVRERELNKRQSALDKRRQDLDKMYEERRAELERVAQMTREEARQHLLDSLENEVRADMARKLRELDEELKTEADRRARDVIALAIQRLASDQVSDLAVSVVALPSDEMKGRIIGRNGRNIRAFEQVTGVDVVVDDTPEAVTLSSFDPVRREVARRALGKLVLDGRIHPARIEKLVEDARKEVERIVREEGEAAAYQAGVPGLHPEILKLLGRLKFRTSYGQNQHAHSIETAHLAGMIAAELGADVAIAKMGGLLHDIGKAIDHEVEGSHAIIGAEFCKRYGVNEKVINCIASHHHEVEQLYVEAIIVEAADAISGARPGARRESLETYIKRVRTLEEIASSFKGVEQSYALQAGREVRVIVRPEEVDDVGAARLAREIAKRIEESMQYPGQIKVQVLRETRITEFAK</sequence>
<keyword evidence="5" id="KW-0812">Transmembrane</keyword>
<evidence type="ECO:0000256" key="7">
    <source>
        <dbReference type="SAM" id="Coils"/>
    </source>
</evidence>
<dbReference type="EMBL" id="PGTK01000005">
    <property type="protein sequence ID" value="PJF31024.1"/>
    <property type="molecule type" value="Genomic_DNA"/>
</dbReference>
<dbReference type="Gene3D" id="1.10.3210.10">
    <property type="entry name" value="Hypothetical protein af1432"/>
    <property type="match status" value="1"/>
</dbReference>
<dbReference type="SMART" id="SM00471">
    <property type="entry name" value="HDc"/>
    <property type="match status" value="1"/>
</dbReference>
<keyword evidence="2 5" id="KW-0255">Endonuclease</keyword>
<comment type="caution">
    <text evidence="9">The sequence shown here is derived from an EMBL/GenBank/DDBJ whole genome shotgun (WGS) entry which is preliminary data.</text>
</comment>
<dbReference type="EC" id="3.1.-.-" evidence="5 6"/>
<dbReference type="SUPFAM" id="SSF109604">
    <property type="entry name" value="HD-domain/PDEase-like"/>
    <property type="match status" value="1"/>
</dbReference>
<dbReference type="InterPro" id="IPR003607">
    <property type="entry name" value="HD/PDEase_dom"/>
</dbReference>
<keyword evidence="5" id="KW-1133">Transmembrane helix</keyword>
<dbReference type="Pfam" id="PF01966">
    <property type="entry name" value="HD"/>
    <property type="match status" value="1"/>
</dbReference>
<protein>
    <recommendedName>
        <fullName evidence="5 6">Ribonuclease Y</fullName>
        <shortName evidence="5">RNase Y</shortName>
        <ecNumber evidence="5 6">3.1.-.-</ecNumber>
    </recommendedName>
</protein>
<evidence type="ECO:0000256" key="1">
    <source>
        <dbReference type="ARBA" id="ARBA00022722"/>
    </source>
</evidence>
<keyword evidence="5" id="KW-1003">Cell membrane</keyword>
<name>A0A2M8P0F2_9CHLR</name>
<feature type="coiled-coil region" evidence="7">
    <location>
        <begin position="33"/>
        <end position="192"/>
    </location>
</feature>
<gene>
    <name evidence="5 9" type="primary">rny</name>
    <name evidence="9" type="ORF">CUN51_05980</name>
</gene>
<dbReference type="Pfam" id="PF00013">
    <property type="entry name" value="KH_1"/>
    <property type="match status" value="1"/>
</dbReference>
<keyword evidence="7" id="KW-0175">Coiled coil</keyword>
<dbReference type="GO" id="GO:0006402">
    <property type="term" value="P:mRNA catabolic process"/>
    <property type="evidence" value="ECO:0007669"/>
    <property type="project" value="UniProtKB-UniRule"/>
</dbReference>
<dbReference type="NCBIfam" id="TIGR03319">
    <property type="entry name" value="RNase_Y"/>
    <property type="match status" value="1"/>
</dbReference>
<dbReference type="CDD" id="cd00077">
    <property type="entry name" value="HDc"/>
    <property type="match status" value="1"/>
</dbReference>
<evidence type="ECO:0000259" key="8">
    <source>
        <dbReference type="PROSITE" id="PS51831"/>
    </source>
</evidence>
<reference evidence="9 10" key="1">
    <citation type="submission" date="2017-11" db="EMBL/GenBank/DDBJ databases">
        <title>Evolution of Phototrophy in the Chloroflexi Phylum Driven by Horizontal Gene Transfer.</title>
        <authorList>
            <person name="Ward L.M."/>
            <person name="Hemp J."/>
            <person name="Shih P.M."/>
            <person name="Mcglynn S.E."/>
            <person name="Fischer W."/>
        </authorList>
    </citation>
    <scope>NUCLEOTIDE SEQUENCE [LARGE SCALE GENOMIC DNA]</scope>
    <source>
        <strain evidence="9">CP2_2F</strain>
    </source>
</reference>
<dbReference type="NCBIfam" id="TIGR00277">
    <property type="entry name" value="HDIG"/>
    <property type="match status" value="1"/>
</dbReference>
<dbReference type="InterPro" id="IPR006674">
    <property type="entry name" value="HD_domain"/>
</dbReference>
<feature type="transmembrane region" description="Helical" evidence="5">
    <location>
        <begin position="6"/>
        <end position="28"/>
    </location>
</feature>
<keyword evidence="4 5" id="KW-0694">RNA-binding</keyword>
<organism evidence="9 10">
    <name type="scientific">Candidatus Thermofonsia Clade 1 bacterium</name>
    <dbReference type="NCBI Taxonomy" id="2364210"/>
    <lineage>
        <taxon>Bacteria</taxon>
        <taxon>Bacillati</taxon>
        <taxon>Chloroflexota</taxon>
        <taxon>Candidatus Thermofontia</taxon>
        <taxon>Candidatus Thermofonsia Clade 1</taxon>
    </lineage>
</organism>
<dbReference type="PANTHER" id="PTHR12826:SF15">
    <property type="entry name" value="RIBONUCLEASE Y"/>
    <property type="match status" value="1"/>
</dbReference>
<evidence type="ECO:0000313" key="9">
    <source>
        <dbReference type="EMBL" id="PJF31024.1"/>
    </source>
</evidence>
<keyword evidence="1 5" id="KW-0540">Nuclease</keyword>
<dbReference type="InterPro" id="IPR006675">
    <property type="entry name" value="HDIG_dom"/>
</dbReference>
<evidence type="ECO:0000256" key="5">
    <source>
        <dbReference type="HAMAP-Rule" id="MF_00335"/>
    </source>
</evidence>
<evidence type="ECO:0000256" key="4">
    <source>
        <dbReference type="ARBA" id="ARBA00022884"/>
    </source>
</evidence>
<dbReference type="Proteomes" id="UP000228921">
    <property type="component" value="Unassembled WGS sequence"/>
</dbReference>
<dbReference type="Gene3D" id="3.30.1370.10">
    <property type="entry name" value="K Homology domain, type 1"/>
    <property type="match status" value="1"/>
</dbReference>
<dbReference type="GO" id="GO:0003723">
    <property type="term" value="F:RNA binding"/>
    <property type="evidence" value="ECO:0007669"/>
    <property type="project" value="UniProtKB-UniRule"/>
</dbReference>